<reference evidence="2 3" key="1">
    <citation type="submission" date="2014-04" db="EMBL/GenBank/DDBJ databases">
        <authorList>
            <consortium name="DOE Joint Genome Institute"/>
            <person name="Kuo A."/>
            <person name="Kohler A."/>
            <person name="Costa M.D."/>
            <person name="Nagy L.G."/>
            <person name="Floudas D."/>
            <person name="Copeland A."/>
            <person name="Barry K.W."/>
            <person name="Cichocki N."/>
            <person name="Veneault-Fourrey C."/>
            <person name="LaButti K."/>
            <person name="Lindquist E.A."/>
            <person name="Lipzen A."/>
            <person name="Lundell T."/>
            <person name="Morin E."/>
            <person name="Murat C."/>
            <person name="Sun H."/>
            <person name="Tunlid A."/>
            <person name="Henrissat B."/>
            <person name="Grigoriev I.V."/>
            <person name="Hibbett D.S."/>
            <person name="Martin F."/>
            <person name="Nordberg H.P."/>
            <person name="Cantor M.N."/>
            <person name="Hua S.X."/>
        </authorList>
    </citation>
    <scope>NUCLEOTIDE SEQUENCE [LARGE SCALE GENOMIC DNA]</scope>
    <source>
        <strain evidence="2 3">Marx 270</strain>
    </source>
</reference>
<organism evidence="2 3">
    <name type="scientific">Pisolithus tinctorius Marx 270</name>
    <dbReference type="NCBI Taxonomy" id="870435"/>
    <lineage>
        <taxon>Eukaryota</taxon>
        <taxon>Fungi</taxon>
        <taxon>Dikarya</taxon>
        <taxon>Basidiomycota</taxon>
        <taxon>Agaricomycotina</taxon>
        <taxon>Agaricomycetes</taxon>
        <taxon>Agaricomycetidae</taxon>
        <taxon>Boletales</taxon>
        <taxon>Sclerodermatineae</taxon>
        <taxon>Pisolithaceae</taxon>
        <taxon>Pisolithus</taxon>
    </lineage>
</organism>
<sequence length="124" mass="13582">MSESISVQHPPAIKVGGRRLSISNKHKAHTIHGGNSTNPNSNGTENADYPRPTAHETDRTPQKEDEAPKKQKKQGHRARDDKQFKENPNKKLDAIQPTRDSVASKHGFGAAGRIGQPMSKGFIV</sequence>
<proteinExistence type="predicted"/>
<name>A0A0C3PGN1_PISTI</name>
<protein>
    <submittedName>
        <fullName evidence="2">Uncharacterized protein</fullName>
    </submittedName>
</protein>
<keyword evidence="3" id="KW-1185">Reference proteome</keyword>
<accession>A0A0C3PGN1</accession>
<reference evidence="3" key="2">
    <citation type="submission" date="2015-01" db="EMBL/GenBank/DDBJ databases">
        <title>Evolutionary Origins and Diversification of the Mycorrhizal Mutualists.</title>
        <authorList>
            <consortium name="DOE Joint Genome Institute"/>
            <consortium name="Mycorrhizal Genomics Consortium"/>
            <person name="Kohler A."/>
            <person name="Kuo A."/>
            <person name="Nagy L.G."/>
            <person name="Floudas D."/>
            <person name="Copeland A."/>
            <person name="Barry K.W."/>
            <person name="Cichocki N."/>
            <person name="Veneault-Fourrey C."/>
            <person name="LaButti K."/>
            <person name="Lindquist E.A."/>
            <person name="Lipzen A."/>
            <person name="Lundell T."/>
            <person name="Morin E."/>
            <person name="Murat C."/>
            <person name="Riley R."/>
            <person name="Ohm R."/>
            <person name="Sun H."/>
            <person name="Tunlid A."/>
            <person name="Henrissat B."/>
            <person name="Grigoriev I.V."/>
            <person name="Hibbett D.S."/>
            <person name="Martin F."/>
        </authorList>
    </citation>
    <scope>NUCLEOTIDE SEQUENCE [LARGE SCALE GENOMIC DNA]</scope>
    <source>
        <strain evidence="3">Marx 270</strain>
    </source>
</reference>
<feature type="region of interest" description="Disordered" evidence="1">
    <location>
        <begin position="1"/>
        <end position="124"/>
    </location>
</feature>
<dbReference type="OrthoDB" id="3228420at2759"/>
<feature type="compositionally biased region" description="Basic and acidic residues" evidence="1">
    <location>
        <begin position="53"/>
        <end position="69"/>
    </location>
</feature>
<feature type="compositionally biased region" description="Low complexity" evidence="1">
    <location>
        <begin position="33"/>
        <end position="46"/>
    </location>
</feature>
<feature type="compositionally biased region" description="Basic and acidic residues" evidence="1">
    <location>
        <begin position="77"/>
        <end position="93"/>
    </location>
</feature>
<gene>
    <name evidence="2" type="ORF">M404DRAFT_998530</name>
</gene>
<dbReference type="Proteomes" id="UP000054217">
    <property type="component" value="Unassembled WGS sequence"/>
</dbReference>
<dbReference type="EMBL" id="KN831961">
    <property type="protein sequence ID" value="KIO07114.1"/>
    <property type="molecule type" value="Genomic_DNA"/>
</dbReference>
<evidence type="ECO:0000256" key="1">
    <source>
        <dbReference type="SAM" id="MobiDB-lite"/>
    </source>
</evidence>
<dbReference type="AlphaFoldDB" id="A0A0C3PGN1"/>
<dbReference type="HOGENOM" id="CLU_141751_0_0_1"/>
<dbReference type="InParanoid" id="A0A0C3PGN1"/>
<evidence type="ECO:0000313" key="3">
    <source>
        <dbReference type="Proteomes" id="UP000054217"/>
    </source>
</evidence>
<evidence type="ECO:0000313" key="2">
    <source>
        <dbReference type="EMBL" id="KIO07114.1"/>
    </source>
</evidence>